<evidence type="ECO:0000313" key="2">
    <source>
        <dbReference type="Proteomes" id="UP001631969"/>
    </source>
</evidence>
<accession>A0ACC7P149</accession>
<reference evidence="1" key="1">
    <citation type="submission" date="2024-12" db="EMBL/GenBank/DDBJ databases">
        <authorList>
            <person name="Wu N."/>
        </authorList>
    </citation>
    <scope>NUCLEOTIDE SEQUENCE</scope>
    <source>
        <strain evidence="1">P15</strain>
    </source>
</reference>
<proteinExistence type="predicted"/>
<name>A0ACC7P149_9BACL</name>
<keyword evidence="1" id="KW-0489">Methyltransferase</keyword>
<keyword evidence="1" id="KW-0808">Transferase</keyword>
<dbReference type="EMBL" id="JBJURJ010000008">
    <property type="protein sequence ID" value="MFM9329339.1"/>
    <property type="molecule type" value="Genomic_DNA"/>
</dbReference>
<protein>
    <submittedName>
        <fullName evidence="1">Class I SAM-dependent methyltransferase</fullName>
        <ecNumber evidence="1">2.1.1.222</ecNumber>
        <ecNumber evidence="1">2.1.1.64</ecNumber>
    </submittedName>
</protein>
<keyword evidence="2" id="KW-1185">Reference proteome</keyword>
<evidence type="ECO:0000313" key="1">
    <source>
        <dbReference type="EMBL" id="MFM9329339.1"/>
    </source>
</evidence>
<dbReference type="Proteomes" id="UP001631969">
    <property type="component" value="Unassembled WGS sequence"/>
</dbReference>
<dbReference type="EC" id="2.1.1.222" evidence="1"/>
<gene>
    <name evidence="1" type="ORF">ACI1P1_13675</name>
</gene>
<dbReference type="EC" id="2.1.1.64" evidence="1"/>
<organism evidence="1 2">
    <name type="scientific">Paenibacillus mesotrionivorans</name>
    <dbReference type="NCBI Taxonomy" id="3160968"/>
    <lineage>
        <taxon>Bacteria</taxon>
        <taxon>Bacillati</taxon>
        <taxon>Bacillota</taxon>
        <taxon>Bacilli</taxon>
        <taxon>Bacillales</taxon>
        <taxon>Paenibacillaceae</taxon>
        <taxon>Paenibacillus</taxon>
    </lineage>
</organism>
<comment type="caution">
    <text evidence="1">The sequence shown here is derived from an EMBL/GenBank/DDBJ whole genome shotgun (WGS) entry which is preliminary data.</text>
</comment>
<sequence length="201" mass="22660">MESQYCFHDELVADVKIRGGRVFDIGCGDGLLLHRLAPFAEQVVGIDPHKEIISRVQERLSSVSNVSLIYDDFLTMQIRERYDTIICVATLHHMDVRAALSKMHQILAPGGRILIIGLATNKSIMDYIISGLLLLPIRLMDRVHGGMKVIGVRTAEPKESLGEIRQVAHGILPGAIIRRRFYYRYSLVWNKPKDANENGIK</sequence>